<name>A0A6C0DNB2_9ZZZZ</name>
<dbReference type="EMBL" id="MN739631">
    <property type="protein sequence ID" value="QHT17065.1"/>
    <property type="molecule type" value="Genomic_DNA"/>
</dbReference>
<organism evidence="1">
    <name type="scientific">viral metagenome</name>
    <dbReference type="NCBI Taxonomy" id="1070528"/>
    <lineage>
        <taxon>unclassified sequences</taxon>
        <taxon>metagenomes</taxon>
        <taxon>organismal metagenomes</taxon>
    </lineage>
</organism>
<sequence>MKFFQKIIIAILLSVIILLPFVFSKKIMESLVSDAKQDKIPEPVRLMLEPIKKSMKDSFDADGKMKKDAVLPFKKAINDYLDNAQNNMTKKQFKDILSSFTAISSEINDSIKY</sequence>
<protein>
    <submittedName>
        <fullName evidence="1">Uncharacterized protein</fullName>
    </submittedName>
</protein>
<proteinExistence type="predicted"/>
<reference evidence="1" key="1">
    <citation type="journal article" date="2020" name="Nature">
        <title>Giant virus diversity and host interactions through global metagenomics.</title>
        <authorList>
            <person name="Schulz F."/>
            <person name="Roux S."/>
            <person name="Paez-Espino D."/>
            <person name="Jungbluth S."/>
            <person name="Walsh D.A."/>
            <person name="Denef V.J."/>
            <person name="McMahon K.D."/>
            <person name="Konstantinidis K.T."/>
            <person name="Eloe-Fadrosh E.A."/>
            <person name="Kyrpides N.C."/>
            <person name="Woyke T."/>
        </authorList>
    </citation>
    <scope>NUCLEOTIDE SEQUENCE</scope>
    <source>
        <strain evidence="1">GVMAG-M-3300023174-24</strain>
    </source>
</reference>
<evidence type="ECO:0000313" key="1">
    <source>
        <dbReference type="EMBL" id="QHT17065.1"/>
    </source>
</evidence>
<dbReference type="AlphaFoldDB" id="A0A6C0DNB2"/>
<accession>A0A6C0DNB2</accession>